<keyword evidence="2" id="KW-0812">Transmembrane</keyword>
<dbReference type="InParanoid" id="A0A251S4P8"/>
<accession>A0A251S4P8</accession>
<organism evidence="3 4">
    <name type="scientific">Helianthus annuus</name>
    <name type="common">Common sunflower</name>
    <dbReference type="NCBI Taxonomy" id="4232"/>
    <lineage>
        <taxon>Eukaryota</taxon>
        <taxon>Viridiplantae</taxon>
        <taxon>Streptophyta</taxon>
        <taxon>Embryophyta</taxon>
        <taxon>Tracheophyta</taxon>
        <taxon>Spermatophyta</taxon>
        <taxon>Magnoliopsida</taxon>
        <taxon>eudicotyledons</taxon>
        <taxon>Gunneridae</taxon>
        <taxon>Pentapetalae</taxon>
        <taxon>asterids</taxon>
        <taxon>campanulids</taxon>
        <taxon>Asterales</taxon>
        <taxon>Asteraceae</taxon>
        <taxon>Asteroideae</taxon>
        <taxon>Heliantheae alliance</taxon>
        <taxon>Heliantheae</taxon>
        <taxon>Helianthus</taxon>
    </lineage>
</organism>
<proteinExistence type="predicted"/>
<reference evidence="4" key="1">
    <citation type="journal article" date="2017" name="Nature">
        <title>The sunflower genome provides insights into oil metabolism, flowering and Asterid evolution.</title>
        <authorList>
            <person name="Badouin H."/>
            <person name="Gouzy J."/>
            <person name="Grassa C.J."/>
            <person name="Murat F."/>
            <person name="Staton S.E."/>
            <person name="Cottret L."/>
            <person name="Lelandais-Briere C."/>
            <person name="Owens G.L."/>
            <person name="Carrere S."/>
            <person name="Mayjonade B."/>
            <person name="Legrand L."/>
            <person name="Gill N."/>
            <person name="Kane N.C."/>
            <person name="Bowers J.E."/>
            <person name="Hubner S."/>
            <person name="Bellec A."/>
            <person name="Berard A."/>
            <person name="Berges H."/>
            <person name="Blanchet N."/>
            <person name="Boniface M.C."/>
            <person name="Brunel D."/>
            <person name="Catrice O."/>
            <person name="Chaidir N."/>
            <person name="Claudel C."/>
            <person name="Donnadieu C."/>
            <person name="Faraut T."/>
            <person name="Fievet G."/>
            <person name="Helmstetter N."/>
            <person name="King M."/>
            <person name="Knapp S.J."/>
            <person name="Lai Z."/>
            <person name="Le Paslier M.C."/>
            <person name="Lippi Y."/>
            <person name="Lorenzon L."/>
            <person name="Mandel J.R."/>
            <person name="Marage G."/>
            <person name="Marchand G."/>
            <person name="Marquand E."/>
            <person name="Bret-Mestries E."/>
            <person name="Morien E."/>
            <person name="Nambeesan S."/>
            <person name="Nguyen T."/>
            <person name="Pegot-Espagnet P."/>
            <person name="Pouilly N."/>
            <person name="Raftis F."/>
            <person name="Sallet E."/>
            <person name="Schiex T."/>
            <person name="Thomas J."/>
            <person name="Vandecasteele C."/>
            <person name="Vares D."/>
            <person name="Vear F."/>
            <person name="Vautrin S."/>
            <person name="Crespi M."/>
            <person name="Mangin B."/>
            <person name="Burke J.M."/>
            <person name="Salse J."/>
            <person name="Munos S."/>
            <person name="Vincourt P."/>
            <person name="Rieseberg L.H."/>
            <person name="Langlade N.B."/>
        </authorList>
    </citation>
    <scope>NUCLEOTIDE SEQUENCE [LARGE SCALE GENOMIC DNA]</scope>
    <source>
        <strain evidence="4">cv. SF193</strain>
    </source>
</reference>
<keyword evidence="2" id="KW-0472">Membrane</keyword>
<sequence>MDIVSMHRSGSISNNKWSSSSEQNHPSPKHQEVNRRNRRRTSGYDDGGIQVQIISPCNRSNQQMGYGGEDWVIRWIKNGNCRILVFALCMHNPIFMGALTKIRTCMTNDNSSAFDINKNGLLMIIAISALLAVEVSSVILFFTKIPSKYYTILKFFAIFLASISPFML</sequence>
<feature type="transmembrane region" description="Helical" evidence="2">
    <location>
        <begin position="149"/>
        <end position="167"/>
    </location>
</feature>
<feature type="compositionally biased region" description="Low complexity" evidence="1">
    <location>
        <begin position="9"/>
        <end position="24"/>
    </location>
</feature>
<evidence type="ECO:0000313" key="3">
    <source>
        <dbReference type="EMBL" id="OTF93422.1"/>
    </source>
</evidence>
<protein>
    <submittedName>
        <fullName evidence="3">Uncharacterized protein</fullName>
    </submittedName>
</protein>
<dbReference type="EMBL" id="CM007905">
    <property type="protein sequence ID" value="OTF93422.1"/>
    <property type="molecule type" value="Genomic_DNA"/>
</dbReference>
<evidence type="ECO:0000256" key="1">
    <source>
        <dbReference type="SAM" id="MobiDB-lite"/>
    </source>
</evidence>
<evidence type="ECO:0000256" key="2">
    <source>
        <dbReference type="SAM" id="Phobius"/>
    </source>
</evidence>
<name>A0A251S4P8_HELAN</name>
<keyword evidence="2" id="KW-1133">Transmembrane helix</keyword>
<gene>
    <name evidence="3" type="ORF">HannXRQ_Chr16g0532731</name>
</gene>
<dbReference type="Proteomes" id="UP000215914">
    <property type="component" value="Chromosome 16"/>
</dbReference>
<feature type="region of interest" description="Disordered" evidence="1">
    <location>
        <begin position="1"/>
        <end position="48"/>
    </location>
</feature>
<dbReference type="AlphaFoldDB" id="A0A251S4P8"/>
<feature type="transmembrane region" description="Helical" evidence="2">
    <location>
        <begin position="83"/>
        <end position="100"/>
    </location>
</feature>
<feature type="transmembrane region" description="Helical" evidence="2">
    <location>
        <begin position="120"/>
        <end position="142"/>
    </location>
</feature>
<evidence type="ECO:0000313" key="4">
    <source>
        <dbReference type="Proteomes" id="UP000215914"/>
    </source>
</evidence>
<keyword evidence="4" id="KW-1185">Reference proteome</keyword>